<gene>
    <name evidence="1" type="ORF">TRAPUB_3384</name>
</gene>
<keyword evidence="2" id="KW-1185">Reference proteome</keyword>
<comment type="caution">
    <text evidence="1">The sequence shown here is derived from an EMBL/GenBank/DDBJ whole genome shotgun (WGS) entry which is preliminary data.</text>
</comment>
<reference evidence="1 2" key="1">
    <citation type="submission" date="2016-10" db="EMBL/GenBank/DDBJ databases">
        <title>Genome sequence of the basidiomycete white-rot fungus Trametes pubescens.</title>
        <authorList>
            <person name="Makela M.R."/>
            <person name="Granchi Z."/>
            <person name="Peng M."/>
            <person name="De Vries R.P."/>
            <person name="Grigoriev I."/>
            <person name="Riley R."/>
            <person name="Hilden K."/>
        </authorList>
    </citation>
    <scope>NUCLEOTIDE SEQUENCE [LARGE SCALE GENOMIC DNA]</scope>
    <source>
        <strain evidence="1 2">FBCC735</strain>
    </source>
</reference>
<dbReference type="Proteomes" id="UP000184267">
    <property type="component" value="Unassembled WGS sequence"/>
</dbReference>
<accession>A0A1M2VDU8</accession>
<sequence>MAWSVEPIDLQDAMLIVHRAQSGSVAWMASPPRMDRRRGRSRARVRVWLPYCEQGRQPVMDIAKVPQSALKVVTGNIPLAKFEDELCQLFAALSRMPYSPFDVPTGPCRTLSAGHSPFARTSISTYIIEDADIATALFNSMPAMHQQMVVLSEHRTSPTRGPVLVAPRYAFLIVCIPPSDVLRLYHGKATLSSIRKVGAAAAAHWLTSLALRQVV</sequence>
<dbReference type="EMBL" id="MNAD01001388">
    <property type="protein sequence ID" value="OJT05765.1"/>
    <property type="molecule type" value="Genomic_DNA"/>
</dbReference>
<evidence type="ECO:0000313" key="1">
    <source>
        <dbReference type="EMBL" id="OJT05765.1"/>
    </source>
</evidence>
<name>A0A1M2VDU8_TRAPU</name>
<organism evidence="1 2">
    <name type="scientific">Trametes pubescens</name>
    <name type="common">White-rot fungus</name>
    <dbReference type="NCBI Taxonomy" id="154538"/>
    <lineage>
        <taxon>Eukaryota</taxon>
        <taxon>Fungi</taxon>
        <taxon>Dikarya</taxon>
        <taxon>Basidiomycota</taxon>
        <taxon>Agaricomycotina</taxon>
        <taxon>Agaricomycetes</taxon>
        <taxon>Polyporales</taxon>
        <taxon>Polyporaceae</taxon>
        <taxon>Trametes</taxon>
    </lineage>
</organism>
<dbReference type="AlphaFoldDB" id="A0A1M2VDU8"/>
<protein>
    <submittedName>
        <fullName evidence="1">Uncharacterized protein</fullName>
    </submittedName>
</protein>
<evidence type="ECO:0000313" key="2">
    <source>
        <dbReference type="Proteomes" id="UP000184267"/>
    </source>
</evidence>
<proteinExistence type="predicted"/>